<dbReference type="Pfam" id="PF02361">
    <property type="entry name" value="CbiQ"/>
    <property type="match status" value="1"/>
</dbReference>
<dbReference type="eggNOG" id="COG0619">
    <property type="taxonomic scope" value="Bacteria"/>
</dbReference>
<evidence type="ECO:0000256" key="1">
    <source>
        <dbReference type="ARBA" id="ARBA00004651"/>
    </source>
</evidence>
<feature type="transmembrane region" description="Helical" evidence="6">
    <location>
        <begin position="65"/>
        <end position="86"/>
    </location>
</feature>
<evidence type="ECO:0000256" key="2">
    <source>
        <dbReference type="ARBA" id="ARBA00022475"/>
    </source>
</evidence>
<dbReference type="GO" id="GO:0006824">
    <property type="term" value="P:cobalt ion transport"/>
    <property type="evidence" value="ECO:0007669"/>
    <property type="project" value="InterPro"/>
</dbReference>
<name>A0A0R1SG21_9LACO</name>
<keyword evidence="4 6" id="KW-1133">Transmembrane helix</keyword>
<dbReference type="PATRIC" id="fig|1423815.3.peg.985"/>
<comment type="subcellular location">
    <subcellularLocation>
        <location evidence="1">Cell membrane</location>
        <topology evidence="1">Multi-pass membrane protein</topology>
    </subcellularLocation>
</comment>
<protein>
    <submittedName>
        <fullName evidence="7">Cobalt ABC transporter inner membrane protein CbiQ</fullName>
    </submittedName>
</protein>
<keyword evidence="2" id="KW-1003">Cell membrane</keyword>
<evidence type="ECO:0000313" key="7">
    <source>
        <dbReference type="EMBL" id="KRL68223.1"/>
    </source>
</evidence>
<dbReference type="PANTHER" id="PTHR43723:SF1">
    <property type="entry name" value="COBALT TRANSPORT PROTEIN CBIQ"/>
    <property type="match status" value="1"/>
</dbReference>
<dbReference type="AlphaFoldDB" id="A0A0R1SG21"/>
<feature type="transmembrane region" description="Helical" evidence="6">
    <location>
        <begin position="107"/>
        <end position="130"/>
    </location>
</feature>
<dbReference type="RefSeq" id="WP_010624062.1">
    <property type="nucleotide sequence ID" value="NZ_AZFA01000002.1"/>
</dbReference>
<keyword evidence="3 6" id="KW-0812">Transmembrane</keyword>
<dbReference type="InterPro" id="IPR003339">
    <property type="entry name" value="ABC/ECF_trnsptr_transmembrane"/>
</dbReference>
<organism evidence="7 8">
    <name type="scientific">Companilactobacillus versmoldensis DSM 14857 = KCTC 3814</name>
    <dbReference type="NCBI Taxonomy" id="1423815"/>
    <lineage>
        <taxon>Bacteria</taxon>
        <taxon>Bacillati</taxon>
        <taxon>Bacillota</taxon>
        <taxon>Bacilli</taxon>
        <taxon>Lactobacillales</taxon>
        <taxon>Lactobacillaceae</taxon>
        <taxon>Companilactobacillus</taxon>
    </lineage>
</organism>
<gene>
    <name evidence="7" type="ORF">FC27_GL000965</name>
</gene>
<dbReference type="NCBIfam" id="TIGR02454">
    <property type="entry name" value="ECF_T_CbiQ"/>
    <property type="match status" value="1"/>
</dbReference>
<reference evidence="7 8" key="1">
    <citation type="journal article" date="2015" name="Genome Announc.">
        <title>Expanding the biotechnology potential of lactobacilli through comparative genomics of 213 strains and associated genera.</title>
        <authorList>
            <person name="Sun Z."/>
            <person name="Harris H.M."/>
            <person name="McCann A."/>
            <person name="Guo C."/>
            <person name="Argimon S."/>
            <person name="Zhang W."/>
            <person name="Yang X."/>
            <person name="Jeffery I.B."/>
            <person name="Cooney J.C."/>
            <person name="Kagawa T.F."/>
            <person name="Liu W."/>
            <person name="Song Y."/>
            <person name="Salvetti E."/>
            <person name="Wrobel A."/>
            <person name="Rasinkangas P."/>
            <person name="Parkhill J."/>
            <person name="Rea M.C."/>
            <person name="O'Sullivan O."/>
            <person name="Ritari J."/>
            <person name="Douillard F.P."/>
            <person name="Paul Ross R."/>
            <person name="Yang R."/>
            <person name="Briner A.E."/>
            <person name="Felis G.E."/>
            <person name="de Vos W.M."/>
            <person name="Barrangou R."/>
            <person name="Klaenhammer T.R."/>
            <person name="Caufield P.W."/>
            <person name="Cui Y."/>
            <person name="Zhang H."/>
            <person name="O'Toole P.W."/>
        </authorList>
    </citation>
    <scope>NUCLEOTIDE SEQUENCE [LARGE SCALE GENOMIC DNA]</scope>
    <source>
        <strain evidence="7 8">DSM 14857</strain>
    </source>
</reference>
<sequence>MLVIDKYAYENKLAKLGAWWKIIFFIVGLTGAFQPLIWLKVFTMIVVAGLTINITQVSVHRYLKWFYPILPFLLLSVVGIILTASSDPSVMYWSLKLGSIYFGVSKVTLVQGLVLGLQAMTAIVCTYFLALSTPFQQLMSVLLQIHLPKLFVEQTMLIYRFIFIFLDECIKIYHAQQMRLGYSGFKNSLESISILLKMLFMQVMIRYEQLQDSLEMKLFDGNFNLK</sequence>
<feature type="transmembrane region" description="Helical" evidence="6">
    <location>
        <begin position="16"/>
        <end position="34"/>
    </location>
</feature>
<dbReference type="EMBL" id="AZFA01000002">
    <property type="protein sequence ID" value="KRL68223.1"/>
    <property type="molecule type" value="Genomic_DNA"/>
</dbReference>
<dbReference type="CDD" id="cd16914">
    <property type="entry name" value="EcfT"/>
    <property type="match status" value="1"/>
</dbReference>
<evidence type="ECO:0000256" key="5">
    <source>
        <dbReference type="ARBA" id="ARBA00023136"/>
    </source>
</evidence>
<dbReference type="OrthoDB" id="9815246at2"/>
<dbReference type="Proteomes" id="UP000051647">
    <property type="component" value="Unassembled WGS sequence"/>
</dbReference>
<dbReference type="STRING" id="1423815.FC27_GL000965"/>
<accession>A0A0R1SG21</accession>
<keyword evidence="5 6" id="KW-0472">Membrane</keyword>
<dbReference type="InterPro" id="IPR052770">
    <property type="entry name" value="Cobalt_transport_CbiQ"/>
</dbReference>
<dbReference type="GO" id="GO:0043190">
    <property type="term" value="C:ATP-binding cassette (ABC) transporter complex"/>
    <property type="evidence" value="ECO:0007669"/>
    <property type="project" value="InterPro"/>
</dbReference>
<dbReference type="PANTHER" id="PTHR43723">
    <property type="entry name" value="COBALT TRANSPORT PROTEIN CBIQ"/>
    <property type="match status" value="1"/>
</dbReference>
<evidence type="ECO:0000256" key="4">
    <source>
        <dbReference type="ARBA" id="ARBA00022989"/>
    </source>
</evidence>
<comment type="caution">
    <text evidence="7">The sequence shown here is derived from an EMBL/GenBank/DDBJ whole genome shotgun (WGS) entry which is preliminary data.</text>
</comment>
<keyword evidence="8" id="KW-1185">Reference proteome</keyword>
<evidence type="ECO:0000313" key="8">
    <source>
        <dbReference type="Proteomes" id="UP000051647"/>
    </source>
</evidence>
<evidence type="ECO:0000256" key="3">
    <source>
        <dbReference type="ARBA" id="ARBA00022692"/>
    </source>
</evidence>
<proteinExistence type="predicted"/>
<dbReference type="InterPro" id="IPR012809">
    <property type="entry name" value="ECF_CbiQ"/>
</dbReference>
<evidence type="ECO:0000256" key="6">
    <source>
        <dbReference type="SAM" id="Phobius"/>
    </source>
</evidence>